<comment type="similarity">
    <text evidence="7">Belongs to the peptidase M36 family.</text>
</comment>
<accession>A0A401H475</accession>
<evidence type="ECO:0000256" key="4">
    <source>
        <dbReference type="ARBA" id="ARBA00022801"/>
    </source>
</evidence>
<evidence type="ECO:0000256" key="6">
    <source>
        <dbReference type="ARBA" id="ARBA00023049"/>
    </source>
</evidence>
<dbReference type="AlphaFoldDB" id="A0A401H475"/>
<evidence type="ECO:0000313" key="10">
    <source>
        <dbReference type="Proteomes" id="UP000287166"/>
    </source>
</evidence>
<sequence>MQLGRDIELEIFRHFHGVAMFIEKAAATGPSSEIEVAFKVIVGSPPMFRGTTQTGRDIELEILRHFHATSTASPFPSRRRLRQGLAVRSRRRSRFAKQISESQTIWLYTAVLEGLPMMKQILHDNDLTAMATVAHYTCAYEATAKLEWWDKSRRRRQTCPCQSRRWGINDPSVGNRSIQKENFDSLASPVGWHSLPYYVDPVSVGFKPEDCQKLRITTTTWGDNVFIHENWEGRNSWQTNYRQDAGVDLKYVNASVTSLFYMSNLVHDLYYRYSFDEVSGNFQQHNFGRVGEESDADVAKGL</sequence>
<dbReference type="Proteomes" id="UP000287166">
    <property type="component" value="Unassembled WGS sequence"/>
</dbReference>
<dbReference type="InterPro" id="IPR001842">
    <property type="entry name" value="Peptidase_M36"/>
</dbReference>
<evidence type="ECO:0000256" key="3">
    <source>
        <dbReference type="ARBA" id="ARBA00022723"/>
    </source>
</evidence>
<keyword evidence="4 7" id="KW-0378">Hydrolase</keyword>
<evidence type="ECO:0000313" key="9">
    <source>
        <dbReference type="EMBL" id="GBE89201.1"/>
    </source>
</evidence>
<dbReference type="GeneID" id="38786118"/>
<dbReference type="GO" id="GO:0005615">
    <property type="term" value="C:extracellular space"/>
    <property type="evidence" value="ECO:0007669"/>
    <property type="project" value="InterPro"/>
</dbReference>
<comment type="caution">
    <text evidence="9">The sequence shown here is derived from an EMBL/GenBank/DDBJ whole genome shotgun (WGS) entry which is preliminary data.</text>
</comment>
<evidence type="ECO:0000256" key="7">
    <source>
        <dbReference type="RuleBase" id="RU364017"/>
    </source>
</evidence>
<gene>
    <name evidence="9" type="ORF">SCP_1502090</name>
</gene>
<dbReference type="Pfam" id="PF08635">
    <property type="entry name" value="ox_reductase_C"/>
    <property type="match status" value="1"/>
</dbReference>
<dbReference type="OrthoDB" id="3227768at2759"/>
<dbReference type="EMBL" id="BFAD01000015">
    <property type="protein sequence ID" value="GBE89201.1"/>
    <property type="molecule type" value="Genomic_DNA"/>
</dbReference>
<protein>
    <recommendedName>
        <fullName evidence="7">Extracellular metalloproteinase</fullName>
        <ecNumber evidence="7">3.4.24.-</ecNumber>
    </recommendedName>
    <alternativeName>
        <fullName evidence="7">Fungalysin</fullName>
    </alternativeName>
</protein>
<dbReference type="GO" id="GO:0004222">
    <property type="term" value="F:metalloendopeptidase activity"/>
    <property type="evidence" value="ECO:0007669"/>
    <property type="project" value="InterPro"/>
</dbReference>
<keyword evidence="7" id="KW-0964">Secreted</keyword>
<reference evidence="9 10" key="1">
    <citation type="journal article" date="2018" name="Sci. Rep.">
        <title>Genome sequence of the cauliflower mushroom Sparassis crispa (Hanabiratake) and its association with beneficial usage.</title>
        <authorList>
            <person name="Kiyama R."/>
            <person name="Furutani Y."/>
            <person name="Kawaguchi K."/>
            <person name="Nakanishi T."/>
        </authorList>
    </citation>
    <scope>NUCLEOTIDE SEQUENCE [LARGE SCALE GENOMIC DNA]</scope>
</reference>
<dbReference type="GO" id="GO:0006508">
    <property type="term" value="P:proteolysis"/>
    <property type="evidence" value="ECO:0007669"/>
    <property type="project" value="UniProtKB-KW"/>
</dbReference>
<comment type="subcellular location">
    <subcellularLocation>
        <location evidence="7">Secreted</location>
    </subcellularLocation>
</comment>
<dbReference type="InterPro" id="IPR050371">
    <property type="entry name" value="Fungal_virulence_M36"/>
</dbReference>
<dbReference type="RefSeq" id="XP_027620114.1">
    <property type="nucleotide sequence ID" value="XM_027764313.1"/>
</dbReference>
<dbReference type="Gene3D" id="3.10.170.10">
    <property type="match status" value="1"/>
</dbReference>
<name>A0A401H475_9APHY</name>
<keyword evidence="2 7" id="KW-0645">Protease</keyword>
<evidence type="ECO:0000259" key="8">
    <source>
        <dbReference type="Pfam" id="PF08635"/>
    </source>
</evidence>
<evidence type="ECO:0000256" key="2">
    <source>
        <dbReference type="ARBA" id="ARBA00022670"/>
    </source>
</evidence>
<dbReference type="Pfam" id="PF02128">
    <property type="entry name" value="Peptidase_M36"/>
    <property type="match status" value="1"/>
</dbReference>
<proteinExistence type="inferred from homology"/>
<dbReference type="GO" id="GO:0008270">
    <property type="term" value="F:zinc ion binding"/>
    <property type="evidence" value="ECO:0007669"/>
    <property type="project" value="InterPro"/>
</dbReference>
<dbReference type="EC" id="3.4.24.-" evidence="7"/>
<dbReference type="InterPro" id="IPR013944">
    <property type="entry name" value="OxRdtase_put_C"/>
</dbReference>
<dbReference type="SUPFAM" id="SSF55486">
    <property type="entry name" value="Metalloproteases ('zincins'), catalytic domain"/>
    <property type="match status" value="1"/>
</dbReference>
<keyword evidence="6 7" id="KW-0482">Metalloprotease</keyword>
<organism evidence="9 10">
    <name type="scientific">Sparassis crispa</name>
    <dbReference type="NCBI Taxonomy" id="139825"/>
    <lineage>
        <taxon>Eukaryota</taxon>
        <taxon>Fungi</taxon>
        <taxon>Dikarya</taxon>
        <taxon>Basidiomycota</taxon>
        <taxon>Agaricomycotina</taxon>
        <taxon>Agaricomycetes</taxon>
        <taxon>Polyporales</taxon>
        <taxon>Sparassidaceae</taxon>
        <taxon>Sparassis</taxon>
    </lineage>
</organism>
<keyword evidence="3 7" id="KW-0479">Metal-binding</keyword>
<keyword evidence="5 7" id="KW-0862">Zinc</keyword>
<dbReference type="PANTHER" id="PTHR33478">
    <property type="entry name" value="EXTRACELLULAR METALLOPROTEINASE MEP"/>
    <property type="match status" value="1"/>
</dbReference>
<keyword evidence="7" id="KW-0865">Zymogen</keyword>
<feature type="domain" description="Oxidoreductase putative C-terminal" evidence="8">
    <location>
        <begin position="117"/>
        <end position="154"/>
    </location>
</feature>
<comment type="cofactor">
    <cofactor evidence="1 7">
        <name>Zn(2+)</name>
        <dbReference type="ChEBI" id="CHEBI:29105"/>
    </cofactor>
</comment>
<dbReference type="InParanoid" id="A0A401H475"/>
<keyword evidence="10" id="KW-1185">Reference proteome</keyword>
<evidence type="ECO:0000256" key="5">
    <source>
        <dbReference type="ARBA" id="ARBA00022833"/>
    </source>
</evidence>
<dbReference type="PANTHER" id="PTHR33478:SF1">
    <property type="entry name" value="EXTRACELLULAR METALLOPROTEINASE MEP"/>
    <property type="match status" value="1"/>
</dbReference>
<evidence type="ECO:0000256" key="1">
    <source>
        <dbReference type="ARBA" id="ARBA00001947"/>
    </source>
</evidence>